<feature type="region of interest" description="Disordered" evidence="1">
    <location>
        <begin position="1"/>
        <end position="20"/>
    </location>
</feature>
<dbReference type="Proteomes" id="UP001205105">
    <property type="component" value="Unassembled WGS sequence"/>
</dbReference>
<evidence type="ECO:0000313" key="3">
    <source>
        <dbReference type="Proteomes" id="UP001205105"/>
    </source>
</evidence>
<accession>A0AAD5DSH3</accession>
<feature type="region of interest" description="Disordered" evidence="1">
    <location>
        <begin position="51"/>
        <end position="73"/>
    </location>
</feature>
<reference evidence="2" key="1">
    <citation type="submission" date="2020-11" db="EMBL/GenBank/DDBJ databases">
        <title>Chlorella ohadii genome sequencing and assembly.</title>
        <authorList>
            <person name="Murik O."/>
            <person name="Treves H."/>
            <person name="Kedem I."/>
            <person name="Shotland Y."/>
            <person name="Kaplan A."/>
        </authorList>
    </citation>
    <scope>NUCLEOTIDE SEQUENCE</scope>
    <source>
        <strain evidence="2">1</strain>
    </source>
</reference>
<sequence length="338" mass="37473">MARSRAKSSSGTPSRAAIEANPRLPRLPLAAAVAVLLLALAAAWVARPAAQRSQPASQQAASRIRDQPTAPSIDWNSAEWQQQRLAGRRPKPPPLCTILWNDDYRLIFLKCAKNAGNSVAHYFGARWQGSDKPTALNVLEPLWHSSLVSQLLQKWSSYSVFTFVRHPLRRAFSQYAFMSAALASDEGCYVPWRDFCRDPFLLGDACVKRPHCCTRFNIPDQYFHLLPQASCLLTERGQLAVDFVGRVESFEEDFAALLAFLNARKGVPKVPVGPAQVWNANRMGRCHDDIVASRLAAGVVPGAVPNPCNRSLLFEGPYAHCRNGLTAFYDQDVRLLMS</sequence>
<dbReference type="InterPro" id="IPR005331">
    <property type="entry name" value="Sulfotransferase"/>
</dbReference>
<dbReference type="GO" id="GO:0008146">
    <property type="term" value="F:sulfotransferase activity"/>
    <property type="evidence" value="ECO:0007669"/>
    <property type="project" value="InterPro"/>
</dbReference>
<protein>
    <recommendedName>
        <fullName evidence="4">Sulfotransferase</fullName>
    </recommendedName>
</protein>
<organism evidence="2 3">
    <name type="scientific">Chlorella ohadii</name>
    <dbReference type="NCBI Taxonomy" id="2649997"/>
    <lineage>
        <taxon>Eukaryota</taxon>
        <taxon>Viridiplantae</taxon>
        <taxon>Chlorophyta</taxon>
        <taxon>core chlorophytes</taxon>
        <taxon>Trebouxiophyceae</taxon>
        <taxon>Chlorellales</taxon>
        <taxon>Chlorellaceae</taxon>
        <taxon>Chlorella clade</taxon>
        <taxon>Chlorella</taxon>
    </lineage>
</organism>
<dbReference type="Pfam" id="PF03567">
    <property type="entry name" value="Sulfotransfer_2"/>
    <property type="match status" value="1"/>
</dbReference>
<evidence type="ECO:0000256" key="1">
    <source>
        <dbReference type="SAM" id="MobiDB-lite"/>
    </source>
</evidence>
<comment type="caution">
    <text evidence="2">The sequence shown here is derived from an EMBL/GenBank/DDBJ whole genome shotgun (WGS) entry which is preliminary data.</text>
</comment>
<feature type="compositionally biased region" description="Low complexity" evidence="1">
    <location>
        <begin position="51"/>
        <end position="62"/>
    </location>
</feature>
<evidence type="ECO:0008006" key="4">
    <source>
        <dbReference type="Google" id="ProtNLM"/>
    </source>
</evidence>
<dbReference type="GO" id="GO:0016020">
    <property type="term" value="C:membrane"/>
    <property type="evidence" value="ECO:0007669"/>
    <property type="project" value="InterPro"/>
</dbReference>
<dbReference type="AlphaFoldDB" id="A0AAD5DSH3"/>
<keyword evidence="3" id="KW-1185">Reference proteome</keyword>
<evidence type="ECO:0000313" key="2">
    <source>
        <dbReference type="EMBL" id="KAI7843497.1"/>
    </source>
</evidence>
<gene>
    <name evidence="2" type="ORF">COHA_002740</name>
</gene>
<name>A0AAD5DSH3_9CHLO</name>
<dbReference type="EMBL" id="JADXDR010000037">
    <property type="protein sequence ID" value="KAI7843497.1"/>
    <property type="molecule type" value="Genomic_DNA"/>
</dbReference>
<proteinExistence type="predicted"/>